<accession>A0A2U3DWC5</accession>
<reference evidence="2" key="3">
    <citation type="submission" date="2023-11" db="EMBL/GenBank/DDBJ databases">
        <authorList>
            <person name="Beijen E."/>
            <person name="Ohm R.A."/>
        </authorList>
    </citation>
    <scope>NUCLEOTIDE SEQUENCE</scope>
    <source>
        <strain evidence="2">CBS 150709</strain>
    </source>
</reference>
<reference evidence="2 5" key="4">
    <citation type="journal article" date="2024" name="Microbiol. Resour. Announc.">
        <title>Genome annotations for the ascomycete fungi Trichoderma harzianum, Trichoderma aggressivum, and Purpureocillium lilacinum.</title>
        <authorList>
            <person name="Beijen E.P.W."/>
            <person name="Ohm R.A."/>
        </authorList>
    </citation>
    <scope>NUCLEOTIDE SEQUENCE [LARGE SCALE GENOMIC DNA]</scope>
    <source>
        <strain evidence="2 5">CBS 150709</strain>
    </source>
</reference>
<protein>
    <submittedName>
        <fullName evidence="3">Uncharacterized protein</fullName>
    </submittedName>
</protein>
<sequence>MEALGEAPEILQTAIRPSGGEAFDSAGRAHHWTGRSDPFGADVATFVASNRQGRQRLMSPSECECKTLTILEGKRVGLPNIECALASVPASQGPARRLPQANMTCSALGQPSVAKTCPSHTRQLAPLGRLGSAGRARLKREPRQAGTGWVCVRVATSPSTSSLWVQCPGRSCHSVTTQAGTSTAGYVELGVSRFMRAGSSFRRGVWAPCGLRPGRCEVEMRERTFTFVQRGNGARRQRLDGAGWGICLGVGHDCGQRARVATTGHASALRDAHSRLNSRRQTTRRPSRGSSIITRSSCGFGPVSPAMNTQSSRRRGVRHDGRGGIAPWCSAASDPRIGLATRGGAGGCGPPRNVGTALNGAPATGR</sequence>
<feature type="region of interest" description="Disordered" evidence="1">
    <location>
        <begin position="265"/>
        <end position="328"/>
    </location>
</feature>
<dbReference type="AlphaFoldDB" id="A0A2U3DWC5"/>
<reference evidence="3 4" key="2">
    <citation type="journal article" date="2016" name="Front. Microbiol.">
        <title>Genome and transcriptome sequences reveal the specific parasitism of the nematophagous Purpureocillium lilacinum 36-1.</title>
        <authorList>
            <person name="Xie J."/>
            <person name="Li S."/>
            <person name="Mo C."/>
            <person name="Xiao X."/>
            <person name="Peng D."/>
            <person name="Wang G."/>
            <person name="Xiao Y."/>
        </authorList>
    </citation>
    <scope>NUCLEOTIDE SEQUENCE [LARGE SCALE GENOMIC DNA]</scope>
    <source>
        <strain evidence="3 4">36-1</strain>
    </source>
</reference>
<proteinExistence type="predicted"/>
<comment type="caution">
    <text evidence="3">The sequence shown here is derived from an EMBL/GenBank/DDBJ whole genome shotgun (WGS) entry which is preliminary data.</text>
</comment>
<evidence type="ECO:0000256" key="1">
    <source>
        <dbReference type="SAM" id="MobiDB-lite"/>
    </source>
</evidence>
<evidence type="ECO:0000313" key="4">
    <source>
        <dbReference type="Proteomes" id="UP000245956"/>
    </source>
</evidence>
<gene>
    <name evidence="3" type="ORF">PCL_04960</name>
    <name evidence="2" type="ORF">Purlil1_12664</name>
</gene>
<dbReference type="EMBL" id="LCWV01000024">
    <property type="protein sequence ID" value="PWI66547.1"/>
    <property type="molecule type" value="Genomic_DNA"/>
</dbReference>
<dbReference type="Proteomes" id="UP001287286">
    <property type="component" value="Unassembled WGS sequence"/>
</dbReference>
<evidence type="ECO:0000313" key="5">
    <source>
        <dbReference type="Proteomes" id="UP001287286"/>
    </source>
</evidence>
<evidence type="ECO:0000313" key="3">
    <source>
        <dbReference type="EMBL" id="PWI66547.1"/>
    </source>
</evidence>
<dbReference type="Proteomes" id="UP000245956">
    <property type="component" value="Unassembled WGS sequence"/>
</dbReference>
<feature type="compositionally biased region" description="Basic residues" evidence="1">
    <location>
        <begin position="276"/>
        <end position="287"/>
    </location>
</feature>
<name>A0A2U3DWC5_PURLI</name>
<organism evidence="3 4">
    <name type="scientific">Purpureocillium lilacinum</name>
    <name type="common">Paecilomyces lilacinus</name>
    <dbReference type="NCBI Taxonomy" id="33203"/>
    <lineage>
        <taxon>Eukaryota</taxon>
        <taxon>Fungi</taxon>
        <taxon>Dikarya</taxon>
        <taxon>Ascomycota</taxon>
        <taxon>Pezizomycotina</taxon>
        <taxon>Sordariomycetes</taxon>
        <taxon>Hypocreomycetidae</taxon>
        <taxon>Hypocreales</taxon>
        <taxon>Ophiocordycipitaceae</taxon>
        <taxon>Purpureocillium</taxon>
    </lineage>
</organism>
<reference evidence="3" key="1">
    <citation type="submission" date="2015-05" db="EMBL/GenBank/DDBJ databases">
        <authorList>
            <person name="Wang D.B."/>
            <person name="Wang M."/>
        </authorList>
    </citation>
    <scope>NUCLEOTIDE SEQUENCE</scope>
    <source>
        <strain evidence="3">36-1</strain>
    </source>
</reference>
<feature type="region of interest" description="Disordered" evidence="1">
    <location>
        <begin position="343"/>
        <end position="366"/>
    </location>
</feature>
<keyword evidence="5" id="KW-1185">Reference proteome</keyword>
<feature type="compositionally biased region" description="Polar residues" evidence="1">
    <location>
        <begin position="288"/>
        <end position="297"/>
    </location>
</feature>
<evidence type="ECO:0000313" key="2">
    <source>
        <dbReference type="EMBL" id="KAK4075510.1"/>
    </source>
</evidence>
<dbReference type="EMBL" id="JAWRVI010000120">
    <property type="protein sequence ID" value="KAK4075510.1"/>
    <property type="molecule type" value="Genomic_DNA"/>
</dbReference>